<dbReference type="GO" id="GO:0003677">
    <property type="term" value="F:DNA binding"/>
    <property type="evidence" value="ECO:0007669"/>
    <property type="project" value="InterPro"/>
</dbReference>
<dbReference type="KEGG" id="acaf:CA12_11530"/>
<dbReference type="Pfam" id="PF02371">
    <property type="entry name" value="Transposase_20"/>
    <property type="match status" value="1"/>
</dbReference>
<dbReference type="PANTHER" id="PTHR33055">
    <property type="entry name" value="TRANSPOSASE FOR INSERTION SEQUENCE ELEMENT IS1111A"/>
    <property type="match status" value="1"/>
</dbReference>
<feature type="domain" description="Transposase IS116/IS110/IS902 C-terminal" evidence="2">
    <location>
        <begin position="213"/>
        <end position="298"/>
    </location>
</feature>
<proteinExistence type="predicted"/>
<protein>
    <submittedName>
        <fullName evidence="3">Transposase IS116/IS110/IS902 family protein</fullName>
    </submittedName>
</protein>
<dbReference type="InterPro" id="IPR047650">
    <property type="entry name" value="Transpos_IS110"/>
</dbReference>
<accession>A0A517P6T4</accession>
<gene>
    <name evidence="3" type="ORF">CA12_11530</name>
</gene>
<dbReference type="Proteomes" id="UP000318741">
    <property type="component" value="Chromosome"/>
</dbReference>
<feature type="domain" description="Transposase IS110-like N-terminal" evidence="1">
    <location>
        <begin position="5"/>
        <end position="150"/>
    </location>
</feature>
<sequence>MIRYVGVDLHKHFAEACVIDRTGKVLERHRVECLRDELTEFARKTLKKTDQVALEATTNTWSVVDLLRPHVKQVVVGNPVKAKAIAEAKIKTDKVDAETLAQLLRCDYLPAVWQPDADTQMRRDLMTHRTALTSRRGRHANRVQAMLSRLMLRPPMKRLWTNAGVAWLESLELHPHDRMLLDSHLRQWRHAGEELERVDRLLVEIARADPRVRLLMTLPGVSHVVAVGLPAALGPIERFKDGSHAASYLGLAPSTRQSGNKRYHGRITKVGNPQARGLLTEACQHVARHPGPLGAFYQRLAKRKPRQAAIMALARKLVTVAHLMLKNDEPYRYAQPMLMARKFTKLERAYRPEESGKPRPARARAAHGLAAVYDEIDLPPTTGPDALAGGERKMLLNKGLMRYVEELYAPRTKKVADSVP</sequence>
<evidence type="ECO:0000259" key="2">
    <source>
        <dbReference type="Pfam" id="PF02371"/>
    </source>
</evidence>
<dbReference type="EMBL" id="CP036265">
    <property type="protein sequence ID" value="QDT15073.1"/>
    <property type="molecule type" value="Genomic_DNA"/>
</dbReference>
<keyword evidence="4" id="KW-1185">Reference proteome</keyword>
<name>A0A517P6T4_9PLAN</name>
<dbReference type="InterPro" id="IPR003346">
    <property type="entry name" value="Transposase_20"/>
</dbReference>
<reference evidence="3 4" key="1">
    <citation type="submission" date="2019-02" db="EMBL/GenBank/DDBJ databases">
        <title>Deep-cultivation of Planctomycetes and their phenomic and genomic characterization uncovers novel biology.</title>
        <authorList>
            <person name="Wiegand S."/>
            <person name="Jogler M."/>
            <person name="Boedeker C."/>
            <person name="Pinto D."/>
            <person name="Vollmers J."/>
            <person name="Rivas-Marin E."/>
            <person name="Kohn T."/>
            <person name="Peeters S.H."/>
            <person name="Heuer A."/>
            <person name="Rast P."/>
            <person name="Oberbeckmann S."/>
            <person name="Bunk B."/>
            <person name="Jeske O."/>
            <person name="Meyerdierks A."/>
            <person name="Storesund J.E."/>
            <person name="Kallscheuer N."/>
            <person name="Luecker S."/>
            <person name="Lage O.M."/>
            <person name="Pohl T."/>
            <person name="Merkel B.J."/>
            <person name="Hornburger P."/>
            <person name="Mueller R.-W."/>
            <person name="Bruemmer F."/>
            <person name="Labrenz M."/>
            <person name="Spormann A.M."/>
            <person name="Op den Camp H."/>
            <person name="Overmann J."/>
            <person name="Amann R."/>
            <person name="Jetten M.S.M."/>
            <person name="Mascher T."/>
            <person name="Medema M.H."/>
            <person name="Devos D.P."/>
            <person name="Kaster A.-K."/>
            <person name="Ovreas L."/>
            <person name="Rohde M."/>
            <person name="Galperin M.Y."/>
            <person name="Jogler C."/>
        </authorList>
    </citation>
    <scope>NUCLEOTIDE SEQUENCE [LARGE SCALE GENOMIC DNA]</scope>
    <source>
        <strain evidence="3 4">CA12</strain>
    </source>
</reference>
<evidence type="ECO:0000259" key="1">
    <source>
        <dbReference type="Pfam" id="PF01548"/>
    </source>
</evidence>
<dbReference type="NCBIfam" id="NF033542">
    <property type="entry name" value="transpos_IS110"/>
    <property type="match status" value="1"/>
</dbReference>
<evidence type="ECO:0000313" key="3">
    <source>
        <dbReference type="EMBL" id="QDT15073.1"/>
    </source>
</evidence>
<dbReference type="PANTHER" id="PTHR33055:SF13">
    <property type="entry name" value="TRANSPOSASE"/>
    <property type="match status" value="1"/>
</dbReference>
<dbReference type="Pfam" id="PF01548">
    <property type="entry name" value="DEDD_Tnp_IS110"/>
    <property type="match status" value="1"/>
</dbReference>
<evidence type="ECO:0000313" key="4">
    <source>
        <dbReference type="Proteomes" id="UP000318741"/>
    </source>
</evidence>
<organism evidence="3 4">
    <name type="scientific">Alienimonas californiensis</name>
    <dbReference type="NCBI Taxonomy" id="2527989"/>
    <lineage>
        <taxon>Bacteria</taxon>
        <taxon>Pseudomonadati</taxon>
        <taxon>Planctomycetota</taxon>
        <taxon>Planctomycetia</taxon>
        <taxon>Planctomycetales</taxon>
        <taxon>Planctomycetaceae</taxon>
        <taxon>Alienimonas</taxon>
    </lineage>
</organism>
<dbReference type="GO" id="GO:0004803">
    <property type="term" value="F:transposase activity"/>
    <property type="evidence" value="ECO:0007669"/>
    <property type="project" value="InterPro"/>
</dbReference>
<dbReference type="AlphaFoldDB" id="A0A517P6T4"/>
<dbReference type="RefSeq" id="WP_165700578.1">
    <property type="nucleotide sequence ID" value="NZ_CP036265.1"/>
</dbReference>
<dbReference type="InterPro" id="IPR002525">
    <property type="entry name" value="Transp_IS110-like_N"/>
</dbReference>
<dbReference type="GO" id="GO:0006313">
    <property type="term" value="P:DNA transposition"/>
    <property type="evidence" value="ECO:0007669"/>
    <property type="project" value="InterPro"/>
</dbReference>